<feature type="region of interest" description="Disordered" evidence="1">
    <location>
        <begin position="174"/>
        <end position="206"/>
    </location>
</feature>
<protein>
    <recommendedName>
        <fullName evidence="2">DUF6532 domain-containing protein</fullName>
    </recommendedName>
</protein>
<dbReference type="AlphaFoldDB" id="A0A369J5D2"/>
<reference evidence="3" key="1">
    <citation type="submission" date="2018-04" db="EMBL/GenBank/DDBJ databases">
        <title>Whole genome sequencing of Hypsizygus marmoreus.</title>
        <authorList>
            <person name="Choi I.-G."/>
            <person name="Min B."/>
            <person name="Kim J.-G."/>
            <person name="Kim S."/>
            <person name="Oh Y.-L."/>
            <person name="Kong W.-S."/>
            <person name="Park H."/>
            <person name="Jeong J."/>
            <person name="Song E.-S."/>
        </authorList>
    </citation>
    <scope>NUCLEOTIDE SEQUENCE [LARGE SCALE GENOMIC DNA]</scope>
    <source>
        <strain evidence="3">51987-8</strain>
    </source>
</reference>
<keyword evidence="4" id="KW-1185">Reference proteome</keyword>
<dbReference type="OrthoDB" id="3257342at2759"/>
<evidence type="ECO:0000313" key="3">
    <source>
        <dbReference type="EMBL" id="RDB14714.1"/>
    </source>
</evidence>
<gene>
    <name evidence="3" type="ORF">Hypma_016210</name>
</gene>
<dbReference type="Pfam" id="PF20149">
    <property type="entry name" value="DUF6532"/>
    <property type="match status" value="1"/>
</dbReference>
<evidence type="ECO:0000313" key="4">
    <source>
        <dbReference type="Proteomes" id="UP000076154"/>
    </source>
</evidence>
<feature type="compositionally biased region" description="Polar residues" evidence="1">
    <location>
        <begin position="29"/>
        <end position="40"/>
    </location>
</feature>
<organism evidence="3 4">
    <name type="scientific">Hypsizygus marmoreus</name>
    <name type="common">White beech mushroom</name>
    <name type="synonym">Agaricus marmoreus</name>
    <dbReference type="NCBI Taxonomy" id="39966"/>
    <lineage>
        <taxon>Eukaryota</taxon>
        <taxon>Fungi</taxon>
        <taxon>Dikarya</taxon>
        <taxon>Basidiomycota</taxon>
        <taxon>Agaricomycotina</taxon>
        <taxon>Agaricomycetes</taxon>
        <taxon>Agaricomycetidae</taxon>
        <taxon>Agaricales</taxon>
        <taxon>Tricholomatineae</taxon>
        <taxon>Lyophyllaceae</taxon>
        <taxon>Hypsizygus</taxon>
    </lineage>
</organism>
<dbReference type="EMBL" id="LUEZ02000096">
    <property type="protein sequence ID" value="RDB14714.1"/>
    <property type="molecule type" value="Genomic_DNA"/>
</dbReference>
<feature type="region of interest" description="Disordered" evidence="1">
    <location>
        <begin position="1"/>
        <end position="125"/>
    </location>
</feature>
<feature type="compositionally biased region" description="Basic and acidic residues" evidence="1">
    <location>
        <begin position="197"/>
        <end position="206"/>
    </location>
</feature>
<dbReference type="STRING" id="39966.A0A369J5D2"/>
<evidence type="ECO:0000259" key="2">
    <source>
        <dbReference type="Pfam" id="PF20149"/>
    </source>
</evidence>
<dbReference type="InParanoid" id="A0A369J5D2"/>
<feature type="compositionally biased region" description="Basic and acidic residues" evidence="1">
    <location>
        <begin position="41"/>
        <end position="76"/>
    </location>
</feature>
<proteinExistence type="predicted"/>
<feature type="compositionally biased region" description="Acidic residues" evidence="1">
    <location>
        <begin position="100"/>
        <end position="114"/>
    </location>
</feature>
<accession>A0A369J5D2</accession>
<feature type="domain" description="DUF6532" evidence="2">
    <location>
        <begin position="235"/>
        <end position="435"/>
    </location>
</feature>
<dbReference type="Proteomes" id="UP000076154">
    <property type="component" value="Unassembled WGS sequence"/>
</dbReference>
<dbReference type="InterPro" id="IPR045341">
    <property type="entry name" value="DUF6532"/>
</dbReference>
<sequence>MTVQSKPIQDSTRKTCQSAAHSANKENQGRQNTTNASKTTVAREARERRPTEKIVSRQQAEEEKARLQEEMAERRVAKAKKAQRKADKEAHRAAAAAGDSEPEGDDDYEGDEPLPDTVFHSRTVTSKPVAKKVLAQCQGRIPATVIRSRPLATEPFIGRSQVDDDDDFSTVPALLDVRDGDDDEDSGGDNGPRKRARSADSEHNVPIKAQKIHESTGRLKALDYNELAKEVLSVATSIFRCLISTRGAFPSHLEEIGYIKDAWLQAHQTLGLPQMLLTPDLAAIIKSRGSQVRGEVKTKFRPIIENLRFESGCGKRVIAKNRQLAEKLKDSHSFVYKTLPDDMTSPTYHLDRKGLYQNPIIQKAVNTMWFANKNDEGIKYSDLFKPLPVQTIALVLMVIECCIDEWLTGTRTDLAFYANDYSYVYETHIACLEEFGTFTVKLDLLGNLQNKLYNFGRIHSGAGVTGLQDIRPLDTRAFQAAMDEYEADSATDEDGWMLDG</sequence>
<feature type="compositionally biased region" description="Polar residues" evidence="1">
    <location>
        <begin position="1"/>
        <end position="22"/>
    </location>
</feature>
<comment type="caution">
    <text evidence="3">The sequence shown here is derived from an EMBL/GenBank/DDBJ whole genome shotgun (WGS) entry which is preliminary data.</text>
</comment>
<evidence type="ECO:0000256" key="1">
    <source>
        <dbReference type="SAM" id="MobiDB-lite"/>
    </source>
</evidence>
<name>A0A369J5D2_HYPMA</name>